<organism evidence="2 3">
    <name type="scientific">Rozella allomycis (strain CSF55)</name>
    <dbReference type="NCBI Taxonomy" id="988480"/>
    <lineage>
        <taxon>Eukaryota</taxon>
        <taxon>Fungi</taxon>
        <taxon>Fungi incertae sedis</taxon>
        <taxon>Cryptomycota</taxon>
        <taxon>Cryptomycota incertae sedis</taxon>
        <taxon>Rozella</taxon>
    </lineage>
</organism>
<dbReference type="HOGENOM" id="CLU_2813853_0_0_1"/>
<dbReference type="EMBL" id="KE561167">
    <property type="protein sequence ID" value="EPZ32211.1"/>
    <property type="molecule type" value="Genomic_DNA"/>
</dbReference>
<evidence type="ECO:0000313" key="2">
    <source>
        <dbReference type="EMBL" id="EPZ32211.1"/>
    </source>
</evidence>
<keyword evidence="1" id="KW-1133">Transmembrane helix</keyword>
<evidence type="ECO:0000313" key="3">
    <source>
        <dbReference type="Proteomes" id="UP000030755"/>
    </source>
</evidence>
<name>A0A075APV9_ROZAC</name>
<keyword evidence="3" id="KW-1185">Reference proteome</keyword>
<reference evidence="2 3" key="1">
    <citation type="journal article" date="2013" name="Curr. Biol.">
        <title>Shared signatures of parasitism and phylogenomics unite Cryptomycota and microsporidia.</title>
        <authorList>
            <person name="James T.Y."/>
            <person name="Pelin A."/>
            <person name="Bonen L."/>
            <person name="Ahrendt S."/>
            <person name="Sain D."/>
            <person name="Corradi N."/>
            <person name="Stajich J.E."/>
        </authorList>
    </citation>
    <scope>NUCLEOTIDE SEQUENCE [LARGE SCALE GENOMIC DNA]</scope>
    <source>
        <strain evidence="2 3">CSF55</strain>
    </source>
</reference>
<sequence length="67" mass="7305">MALVYFVIPSAGDKGKEKFHMSPLTPTGARKPFEILPEPALPWKEVLIVSIFDIAAISCATVGLFMI</sequence>
<dbReference type="AlphaFoldDB" id="A0A075APV9"/>
<proteinExistence type="predicted"/>
<feature type="transmembrane region" description="Helical" evidence="1">
    <location>
        <begin position="46"/>
        <end position="66"/>
    </location>
</feature>
<evidence type="ECO:0000256" key="1">
    <source>
        <dbReference type="SAM" id="Phobius"/>
    </source>
</evidence>
<dbReference type="Proteomes" id="UP000030755">
    <property type="component" value="Unassembled WGS sequence"/>
</dbReference>
<keyword evidence="1" id="KW-0812">Transmembrane</keyword>
<keyword evidence="1" id="KW-0472">Membrane</keyword>
<gene>
    <name evidence="2" type="ORF">O9G_002563</name>
</gene>
<accession>A0A075APV9</accession>
<protein>
    <submittedName>
        <fullName evidence="2">Uncharacterized protein</fullName>
    </submittedName>
</protein>